<keyword evidence="2" id="KW-0812">Transmembrane</keyword>
<evidence type="ECO:0000256" key="1">
    <source>
        <dbReference type="SAM" id="MobiDB-lite"/>
    </source>
</evidence>
<dbReference type="EMBL" id="UASN01000001">
    <property type="protein sequence ID" value="SPX51590.1"/>
    <property type="molecule type" value="Genomic_DNA"/>
</dbReference>
<reference evidence="3 4" key="1">
    <citation type="submission" date="2018-06" db="EMBL/GenBank/DDBJ databases">
        <authorList>
            <consortium name="Pathogen Informatics"/>
            <person name="Doyle S."/>
        </authorList>
    </citation>
    <scope>NUCLEOTIDE SEQUENCE [LARGE SCALE GENOMIC DNA]</scope>
    <source>
        <strain evidence="3 4">NCTC9601</strain>
    </source>
</reference>
<gene>
    <name evidence="3" type="ORF">NCTC9601_00157</name>
</gene>
<dbReference type="Proteomes" id="UP000251123">
    <property type="component" value="Unassembled WGS sequence"/>
</dbReference>
<feature type="region of interest" description="Disordered" evidence="1">
    <location>
        <begin position="145"/>
        <end position="186"/>
    </location>
</feature>
<accession>A0A2X1S4W5</accession>
<evidence type="ECO:0000256" key="2">
    <source>
        <dbReference type="SAM" id="Phobius"/>
    </source>
</evidence>
<dbReference type="Pfam" id="PF07254">
    <property type="entry name" value="Cpta_toxin"/>
    <property type="match status" value="1"/>
</dbReference>
<dbReference type="InterPro" id="IPR009883">
    <property type="entry name" value="YgfX"/>
</dbReference>
<keyword evidence="2" id="KW-1133">Transmembrane helix</keyword>
<keyword evidence="2" id="KW-0472">Membrane</keyword>
<protein>
    <submittedName>
        <fullName evidence="3">Inner membrane protein</fullName>
    </submittedName>
</protein>
<sequence length="186" mass="21400">MVLWQSDLRISWRAQWFSLLLHGVVAALVLLVPWPLSYTPIWLLLLSLVVFDCVRSQRRIHARRGEIKLLTDSRLRWQNAEWEILGTPWVINSGMLLRLRHVDTRRGQHLWLAADSMDAGEWRDLRRLVLQKTGAGVSRVRKSVRPFRRGSARTSSGCARRSGRTGWFHPAPGQQTVGHRRSPVSG</sequence>
<evidence type="ECO:0000313" key="3">
    <source>
        <dbReference type="EMBL" id="SPX51590.1"/>
    </source>
</evidence>
<proteinExistence type="predicted"/>
<organism evidence="3 4">
    <name type="scientific">Klebsiella pneumoniae</name>
    <dbReference type="NCBI Taxonomy" id="573"/>
    <lineage>
        <taxon>Bacteria</taxon>
        <taxon>Pseudomonadati</taxon>
        <taxon>Pseudomonadota</taxon>
        <taxon>Gammaproteobacteria</taxon>
        <taxon>Enterobacterales</taxon>
        <taxon>Enterobacteriaceae</taxon>
        <taxon>Klebsiella/Raoultella group</taxon>
        <taxon>Klebsiella</taxon>
        <taxon>Klebsiella pneumoniae complex</taxon>
    </lineage>
</organism>
<name>A0A2X1S4W5_KLEPN</name>
<dbReference type="AlphaFoldDB" id="A0A2X1S4W5"/>
<evidence type="ECO:0000313" key="4">
    <source>
        <dbReference type="Proteomes" id="UP000251123"/>
    </source>
</evidence>
<feature type="transmembrane region" description="Helical" evidence="2">
    <location>
        <begin position="12"/>
        <end position="32"/>
    </location>
</feature>